<accession>A0A1B6C0U0</accession>
<evidence type="ECO:0000313" key="2">
    <source>
        <dbReference type="EMBL" id="JAS23932.1"/>
    </source>
</evidence>
<name>A0A1B6C0U0_9HEMI</name>
<dbReference type="EMBL" id="GEDC01013366">
    <property type="protein sequence ID" value="JAS23932.1"/>
    <property type="molecule type" value="Transcribed_RNA"/>
</dbReference>
<sequence>PSPLFLEHLKAKKMVTKYFISMLLCTIVVYQCSARSVWQVFKDFKNTIFIPNDVIDMRTQPPWPDCAGEGQKGRRKREAFEIKNNNLTDSESKINSDLLKTNINSINVMEKLMLGSSNTTNRTSFTKTENIKVDENITDTYDDLKSKLQESHSVKKSFTEYNYSVTEDYMFAENNSFFPIFDANDFEDSFDIFNSTTNNTDSAINKNLTNQNSDLGNKLALFQNHSDSDTDYYETESNTTIFNNFTITNNSSDLGISFDYDLASNTTNLVNESFNDKEVVRENSSVINKEPVDPKAFSNNLTNNQTYVNVSSLQNNNSSNLTDYEQINTDNNDKRIKRDVNHLAPANLAKNLQPTTSNVTESLSVSQTSTNGNVSTINASKGSINNVSAMATSSEPVCLIQGEACLNSTQCCENFECTMFDIIKWSSNCDFKPCDPHLVTPPEVRIPKKIFAQPAL</sequence>
<dbReference type="AlphaFoldDB" id="A0A1B6C0U0"/>
<proteinExistence type="predicted"/>
<dbReference type="EMBL" id="GEDC01030182">
    <property type="protein sequence ID" value="JAS07116.1"/>
    <property type="molecule type" value="Transcribed_RNA"/>
</dbReference>
<gene>
    <name evidence="1" type="ORF">g.7123</name>
    <name evidence="2" type="ORF">g.7124</name>
</gene>
<evidence type="ECO:0000313" key="1">
    <source>
        <dbReference type="EMBL" id="JAS07116.1"/>
    </source>
</evidence>
<reference evidence="1" key="1">
    <citation type="submission" date="2015-12" db="EMBL/GenBank/DDBJ databases">
        <title>De novo transcriptome assembly of four potential Pierce s Disease insect vectors from Arizona vineyards.</title>
        <authorList>
            <person name="Tassone E.E."/>
        </authorList>
    </citation>
    <scope>NUCLEOTIDE SEQUENCE</scope>
</reference>
<protein>
    <submittedName>
        <fullName evidence="1">Uncharacterized protein</fullName>
    </submittedName>
</protein>
<feature type="non-terminal residue" evidence="1">
    <location>
        <position position="1"/>
    </location>
</feature>
<organism evidence="1">
    <name type="scientific">Clastoptera arizonana</name>
    <name type="common">Arizona spittle bug</name>
    <dbReference type="NCBI Taxonomy" id="38151"/>
    <lineage>
        <taxon>Eukaryota</taxon>
        <taxon>Metazoa</taxon>
        <taxon>Ecdysozoa</taxon>
        <taxon>Arthropoda</taxon>
        <taxon>Hexapoda</taxon>
        <taxon>Insecta</taxon>
        <taxon>Pterygota</taxon>
        <taxon>Neoptera</taxon>
        <taxon>Paraneoptera</taxon>
        <taxon>Hemiptera</taxon>
        <taxon>Auchenorrhyncha</taxon>
        <taxon>Cercopoidea</taxon>
        <taxon>Clastopteridae</taxon>
        <taxon>Clastoptera</taxon>
    </lineage>
</organism>